<organism evidence="3 4">
    <name type="scientific">Candidatus Brocadia fulgida</name>
    <dbReference type="NCBI Taxonomy" id="380242"/>
    <lineage>
        <taxon>Bacteria</taxon>
        <taxon>Pseudomonadati</taxon>
        <taxon>Planctomycetota</taxon>
        <taxon>Candidatus Brocadiia</taxon>
        <taxon>Candidatus Brocadiales</taxon>
        <taxon>Candidatus Brocadiaceae</taxon>
        <taxon>Candidatus Brocadia</taxon>
    </lineage>
</organism>
<evidence type="ECO:0000259" key="2">
    <source>
        <dbReference type="PROSITE" id="PS50887"/>
    </source>
</evidence>
<sequence length="299" mass="33133">MIAESDIHKNLLDSLSGGICAINRDRVITYWNKNTTTLTGYMHSETVGKCCRDDILMYVDEQGKGVCENECMALGAMADGAPRSMEVYAHHKDGYRVPVLVRILPLKNLEGQVIGAIEELHDNSSKAEYVHKTEELEKRALLDPQTGLMKRRGLEMNLRTMFSVMQRYGWSYGIFLVDIDGLKRINDLHGPKTGDAVVKMVTKTLLNSVRASDMVGRWGGDEFMVIAMNVTENHLRIIANKIHALIEQSGFFVGTDAIRVTVSVSGTVAQSSDTVDALLKRLNHLMSQGKSSGKNCISV</sequence>
<dbReference type="SMART" id="SM00267">
    <property type="entry name" value="GGDEF"/>
    <property type="match status" value="1"/>
</dbReference>
<feature type="domain" description="GGDEF" evidence="2">
    <location>
        <begin position="170"/>
        <end position="299"/>
    </location>
</feature>
<dbReference type="NCBIfam" id="TIGR00229">
    <property type="entry name" value="sensory_box"/>
    <property type="match status" value="1"/>
</dbReference>
<dbReference type="PANTHER" id="PTHR46663">
    <property type="entry name" value="DIGUANYLATE CYCLASE DGCT-RELATED"/>
    <property type="match status" value="1"/>
</dbReference>
<dbReference type="InterPro" id="IPR000160">
    <property type="entry name" value="GGDEF_dom"/>
</dbReference>
<feature type="domain" description="PAS" evidence="1">
    <location>
        <begin position="4"/>
        <end position="49"/>
    </location>
</feature>
<dbReference type="SUPFAM" id="SSF55073">
    <property type="entry name" value="Nucleotide cyclase"/>
    <property type="match status" value="1"/>
</dbReference>
<dbReference type="Pfam" id="PF00990">
    <property type="entry name" value="GGDEF"/>
    <property type="match status" value="1"/>
</dbReference>
<dbReference type="InterPro" id="IPR013656">
    <property type="entry name" value="PAS_4"/>
</dbReference>
<evidence type="ECO:0000313" key="4">
    <source>
        <dbReference type="Proteomes" id="UP000034954"/>
    </source>
</evidence>
<gene>
    <name evidence="3" type="ORF">BROFUL_01444</name>
</gene>
<dbReference type="PANTHER" id="PTHR46663:SF4">
    <property type="entry name" value="DIGUANYLATE CYCLASE DGCT-RELATED"/>
    <property type="match status" value="1"/>
</dbReference>
<dbReference type="SUPFAM" id="SSF55785">
    <property type="entry name" value="PYP-like sensor domain (PAS domain)"/>
    <property type="match status" value="1"/>
</dbReference>
<reference evidence="3 4" key="1">
    <citation type="journal article" date="2013" name="BMC Microbiol.">
        <title>Identification of the type II cytochrome c maturation pathway in anammox bacteria by comparative genomics.</title>
        <authorList>
            <person name="Ferousi C."/>
            <person name="Speth D.R."/>
            <person name="Reimann J."/>
            <person name="Op den Camp H.J."/>
            <person name="Allen J.W."/>
            <person name="Keltjens J.T."/>
            <person name="Jetten M.S."/>
        </authorList>
    </citation>
    <scope>NUCLEOTIDE SEQUENCE [LARGE SCALE GENOMIC DNA]</scope>
    <source>
        <strain evidence="3">RU1</strain>
    </source>
</reference>
<dbReference type="EMBL" id="LAQJ01000147">
    <property type="protein sequence ID" value="KKO19842.1"/>
    <property type="molecule type" value="Genomic_DNA"/>
</dbReference>
<dbReference type="InterPro" id="IPR029787">
    <property type="entry name" value="Nucleotide_cyclase"/>
</dbReference>
<dbReference type="NCBIfam" id="TIGR00254">
    <property type="entry name" value="GGDEF"/>
    <property type="match status" value="1"/>
</dbReference>
<dbReference type="CDD" id="cd00130">
    <property type="entry name" value="PAS"/>
    <property type="match status" value="1"/>
</dbReference>
<name>A0A0M2UVI3_9BACT</name>
<dbReference type="Proteomes" id="UP000034954">
    <property type="component" value="Unassembled WGS sequence"/>
</dbReference>
<dbReference type="AlphaFoldDB" id="A0A0M2UVI3"/>
<dbReference type="InterPro" id="IPR035965">
    <property type="entry name" value="PAS-like_dom_sf"/>
</dbReference>
<proteinExistence type="predicted"/>
<comment type="caution">
    <text evidence="3">The sequence shown here is derived from an EMBL/GenBank/DDBJ whole genome shotgun (WGS) entry which is preliminary data.</text>
</comment>
<keyword evidence="4" id="KW-1185">Reference proteome</keyword>
<evidence type="ECO:0000259" key="1">
    <source>
        <dbReference type="PROSITE" id="PS50112"/>
    </source>
</evidence>
<dbReference type="PROSITE" id="PS50112">
    <property type="entry name" value="PAS"/>
    <property type="match status" value="1"/>
</dbReference>
<dbReference type="InterPro" id="IPR000014">
    <property type="entry name" value="PAS"/>
</dbReference>
<dbReference type="InterPro" id="IPR052163">
    <property type="entry name" value="DGC-Regulatory_Protein"/>
</dbReference>
<protein>
    <submittedName>
        <fullName evidence="3">Diguanylate cyclase</fullName>
    </submittedName>
</protein>
<dbReference type="CDD" id="cd01949">
    <property type="entry name" value="GGDEF"/>
    <property type="match status" value="1"/>
</dbReference>
<accession>A0A0M2UVI3</accession>
<dbReference type="Gene3D" id="3.30.450.20">
    <property type="entry name" value="PAS domain"/>
    <property type="match status" value="1"/>
</dbReference>
<dbReference type="Gene3D" id="3.30.70.270">
    <property type="match status" value="1"/>
</dbReference>
<dbReference type="InterPro" id="IPR043128">
    <property type="entry name" value="Rev_trsase/Diguanyl_cyclase"/>
</dbReference>
<dbReference type="Pfam" id="PF08448">
    <property type="entry name" value="PAS_4"/>
    <property type="match status" value="1"/>
</dbReference>
<dbReference type="PROSITE" id="PS50887">
    <property type="entry name" value="GGDEF"/>
    <property type="match status" value="1"/>
</dbReference>
<evidence type="ECO:0000313" key="3">
    <source>
        <dbReference type="EMBL" id="KKO19842.1"/>
    </source>
</evidence>